<sequence>MVHTWPSVEFVFLSAGSAKNARSRTAPKFSFVVPVPLCIRPGVRAHGLRERAPGGARELFFEPCPDARCHCKVTKIFWNTVGMRGENFFKSLNVIICLCVCIYVLYVYVLVQKKNRTKI</sequence>
<keyword evidence="1" id="KW-0812">Transmembrane</keyword>
<protein>
    <submittedName>
        <fullName evidence="2">GH07729p</fullName>
    </submittedName>
</protein>
<dbReference type="OrthoDB" id="10261408at2759"/>
<reference evidence="2" key="1">
    <citation type="submission" date="2002-04" db="EMBL/GenBank/DDBJ databases">
        <authorList>
            <person name="Stapleton M."/>
            <person name="Brokstein P."/>
            <person name="Hong L."/>
            <person name="Agbayani A."/>
            <person name="Carlson J."/>
            <person name="Champe M."/>
            <person name="Chavez C."/>
            <person name="Dorsett V."/>
            <person name="Dresnek D."/>
            <person name="Farfan D."/>
            <person name="Frise E."/>
            <person name="George R."/>
            <person name="Gonzalez M."/>
            <person name="Guarin H."/>
            <person name="Kronmiller B."/>
            <person name="Li P."/>
            <person name="Liao G."/>
            <person name="Miranda A."/>
            <person name="Mungall C.J."/>
            <person name="Nunoo J."/>
            <person name="Pacleb J."/>
            <person name="Paragas V."/>
            <person name="Park S."/>
            <person name="Patel S."/>
            <person name="Phouanenavong S."/>
            <person name="Wan K."/>
            <person name="Yu C."/>
            <person name="Lewis S.E."/>
            <person name="Rubin G.M."/>
            <person name="Celniker S."/>
        </authorList>
    </citation>
    <scope>NUCLEOTIDE SEQUENCE</scope>
    <source>
        <strain evidence="2">Berkeley</strain>
    </source>
</reference>
<evidence type="ECO:0000313" key="2">
    <source>
        <dbReference type="EMBL" id="AAM11037.1"/>
    </source>
</evidence>
<accession>Q8SXC5</accession>
<keyword evidence="1" id="KW-0472">Membrane</keyword>
<dbReference type="AlphaFoldDB" id="Q8SXC5"/>
<proteinExistence type="evidence at transcript level"/>
<name>Q8SXC5_DROME</name>
<feature type="transmembrane region" description="Helical" evidence="1">
    <location>
        <begin position="92"/>
        <end position="111"/>
    </location>
</feature>
<evidence type="ECO:0000256" key="1">
    <source>
        <dbReference type="SAM" id="Phobius"/>
    </source>
</evidence>
<keyword evidence="1" id="KW-1133">Transmembrane helix</keyword>
<dbReference type="EMBL" id="AY094684">
    <property type="protein sequence ID" value="AAM11037.1"/>
    <property type="molecule type" value="mRNA"/>
</dbReference>
<dbReference type="FlyBase" id="FBgn0263108">
    <property type="gene designation" value="BtbVII"/>
</dbReference>
<evidence type="ECO:0000313" key="3">
    <source>
        <dbReference type="FlyBase" id="FBgn0263108"/>
    </source>
</evidence>
<gene>
    <name evidence="3" type="primary">BtbVII</name>
    <name evidence="3" type="ORF">CG43365</name>
</gene>
<dbReference type="AGR" id="FB:FBgn0263108"/>
<organism evidence="2">
    <name type="scientific">Drosophila melanogaster</name>
    <name type="common">Fruit fly</name>
    <dbReference type="NCBI Taxonomy" id="7227"/>
    <lineage>
        <taxon>Eukaryota</taxon>
        <taxon>Metazoa</taxon>
        <taxon>Ecdysozoa</taxon>
        <taxon>Arthropoda</taxon>
        <taxon>Hexapoda</taxon>
        <taxon>Insecta</taxon>
        <taxon>Pterygota</taxon>
        <taxon>Neoptera</taxon>
        <taxon>Endopterygota</taxon>
        <taxon>Diptera</taxon>
        <taxon>Brachycera</taxon>
        <taxon>Muscomorpha</taxon>
        <taxon>Ephydroidea</taxon>
        <taxon>Drosophilidae</taxon>
        <taxon>Drosophila</taxon>
        <taxon>Sophophora</taxon>
    </lineage>
</organism>